<keyword evidence="3" id="KW-1185">Reference proteome</keyword>
<dbReference type="EMBL" id="CP041217">
    <property type="protein sequence ID" value="QDH21776.1"/>
    <property type="molecule type" value="Genomic_DNA"/>
</dbReference>
<proteinExistence type="predicted"/>
<evidence type="ECO:0000313" key="3">
    <source>
        <dbReference type="Proteomes" id="UP000316968"/>
    </source>
</evidence>
<feature type="domain" description="HicB-like antitoxin of toxin-antitoxin system" evidence="1">
    <location>
        <begin position="8"/>
        <end position="125"/>
    </location>
</feature>
<gene>
    <name evidence="2" type="ORF">FFV09_13520</name>
</gene>
<dbReference type="Proteomes" id="UP000316968">
    <property type="component" value="Chromosome"/>
</dbReference>
<protein>
    <submittedName>
        <fullName evidence="2">Type II toxin-antitoxin system HicB family antitoxin</fullName>
    </submittedName>
</protein>
<dbReference type="InterPro" id="IPR035069">
    <property type="entry name" value="TTHA1013/TTHA0281-like"/>
</dbReference>
<evidence type="ECO:0000259" key="1">
    <source>
        <dbReference type="Pfam" id="PF15919"/>
    </source>
</evidence>
<reference evidence="2 3" key="1">
    <citation type="submission" date="2019-06" db="EMBL/GenBank/DDBJ databases">
        <title>Saccharibacillus brassicae sp. nov., an endophytic bacterium isolated from Chinese cabbage seeds (Brassica pekinensis).</title>
        <authorList>
            <person name="Jiang L."/>
            <person name="Lee J."/>
            <person name="Kim S.W."/>
        </authorList>
    </citation>
    <scope>NUCLEOTIDE SEQUENCE [LARGE SCALE GENOMIC DNA]</scope>
    <source>
        <strain evidence="3">KCTC 43072 / ATSA2</strain>
    </source>
</reference>
<dbReference type="AlphaFoldDB" id="A0A4Y6UZC7"/>
<dbReference type="RefSeq" id="WP_141448320.1">
    <property type="nucleotide sequence ID" value="NZ_CP041217.1"/>
</dbReference>
<dbReference type="KEGG" id="saca:FFV09_13520"/>
<dbReference type="Pfam" id="PF15919">
    <property type="entry name" value="HicB_lk_antitox"/>
    <property type="match status" value="1"/>
</dbReference>
<dbReference type="SUPFAM" id="SSF143100">
    <property type="entry name" value="TTHA1013/TTHA0281-like"/>
    <property type="match status" value="1"/>
</dbReference>
<organism evidence="2 3">
    <name type="scientific">Saccharibacillus brassicae</name>
    <dbReference type="NCBI Taxonomy" id="2583377"/>
    <lineage>
        <taxon>Bacteria</taxon>
        <taxon>Bacillati</taxon>
        <taxon>Bacillota</taxon>
        <taxon>Bacilli</taxon>
        <taxon>Bacillales</taxon>
        <taxon>Paenibacillaceae</taxon>
        <taxon>Saccharibacillus</taxon>
    </lineage>
</organism>
<evidence type="ECO:0000313" key="2">
    <source>
        <dbReference type="EMBL" id="QDH21776.1"/>
    </source>
</evidence>
<name>A0A4Y6UZC7_SACBS</name>
<dbReference type="OrthoDB" id="5419659at2"/>
<dbReference type="Gene3D" id="3.30.160.250">
    <property type="match status" value="1"/>
</dbReference>
<dbReference type="InterPro" id="IPR031807">
    <property type="entry name" value="HicB-like"/>
</dbReference>
<accession>A0A4Y6UZC7</accession>
<sequence>MKDRYVFPAVLDFADDGISVEFPDLPGAFTDAQTDEQALEMAKDCLALHLYGMEEDGEDIPQPSRPFRIELDGARTQAVTLVEVWMPPFRNKMSNRSVKKTLTIPKWLDDLAASNKVNYSHVLQEALKSELGVNERERIGGK</sequence>